<dbReference type="SMART" id="SM01230">
    <property type="entry name" value="Gln-synt_C"/>
    <property type="match status" value="1"/>
</dbReference>
<dbReference type="Pfam" id="PF00120">
    <property type="entry name" value="Gln-synt_C"/>
    <property type="match status" value="1"/>
</dbReference>
<feature type="domain" description="GS catalytic" evidence="2">
    <location>
        <begin position="118"/>
        <end position="463"/>
    </location>
</feature>
<protein>
    <recommendedName>
        <fullName evidence="2">GS catalytic domain-containing protein</fullName>
    </recommendedName>
</protein>
<dbReference type="InterPro" id="IPR008146">
    <property type="entry name" value="Gln_synth_cat_dom"/>
</dbReference>
<dbReference type="GO" id="GO:0004356">
    <property type="term" value="F:glutamine synthetase activity"/>
    <property type="evidence" value="ECO:0007669"/>
    <property type="project" value="InterPro"/>
</dbReference>
<organism evidence="3">
    <name type="scientific">marine metagenome</name>
    <dbReference type="NCBI Taxonomy" id="408172"/>
    <lineage>
        <taxon>unclassified sequences</taxon>
        <taxon>metagenomes</taxon>
        <taxon>ecological metagenomes</taxon>
    </lineage>
</organism>
<dbReference type="PANTHER" id="PTHR43785:SF12">
    <property type="entry name" value="TYPE-1 GLUTAMINE SYNTHETASE 2"/>
    <property type="match status" value="1"/>
</dbReference>
<dbReference type="SUPFAM" id="SSF55931">
    <property type="entry name" value="Glutamine synthetase/guanido kinase"/>
    <property type="match status" value="1"/>
</dbReference>
<proteinExistence type="predicted"/>
<dbReference type="EMBL" id="UINC01003852">
    <property type="protein sequence ID" value="SVA09788.1"/>
    <property type="molecule type" value="Genomic_DNA"/>
</dbReference>
<dbReference type="PROSITE" id="PS51987">
    <property type="entry name" value="GS_CATALYTIC"/>
    <property type="match status" value="1"/>
</dbReference>
<gene>
    <name evidence="3" type="ORF">METZ01_LOCUS62642</name>
</gene>
<dbReference type="InterPro" id="IPR014746">
    <property type="entry name" value="Gln_synth/guanido_kin_cat_dom"/>
</dbReference>
<evidence type="ECO:0000259" key="2">
    <source>
        <dbReference type="PROSITE" id="PS51987"/>
    </source>
</evidence>
<dbReference type="AlphaFoldDB" id="A0A381T2J8"/>
<dbReference type="InterPro" id="IPR036651">
    <property type="entry name" value="Gln_synt_N_sf"/>
</dbReference>
<keyword evidence="1" id="KW-0436">Ligase</keyword>
<dbReference type="Gene3D" id="3.10.20.70">
    <property type="entry name" value="Glutamine synthetase, N-terminal domain"/>
    <property type="match status" value="1"/>
</dbReference>
<dbReference type="GO" id="GO:0006542">
    <property type="term" value="P:glutamine biosynthetic process"/>
    <property type="evidence" value="ECO:0007669"/>
    <property type="project" value="InterPro"/>
</dbReference>
<dbReference type="Gene3D" id="3.30.590.10">
    <property type="entry name" value="Glutamine synthetase/guanido kinase, catalytic domain"/>
    <property type="match status" value="1"/>
</dbReference>
<accession>A0A381T2J8</accession>
<dbReference type="SUPFAM" id="SSF54368">
    <property type="entry name" value="Glutamine synthetase, N-terminal domain"/>
    <property type="match status" value="1"/>
</dbReference>
<evidence type="ECO:0000256" key="1">
    <source>
        <dbReference type="ARBA" id="ARBA00022598"/>
    </source>
</evidence>
<sequence>MEVDSQEIKLALQQDNVKYVKVAITDLDGVLRGKYMHVDKFLKSIESGYGFCDVIFGWDSSDALYEFNVSDEQNLFTGWHTGFPDQTAKILLDSKRTIPFEKNTPFFLSELKEGEVCPRSVLKKVLKLLRESGLKGKSALEYEFFLFNESPISVRDKRFKNLSNFTPGMFGYSLLRSSVHSDLYQEILKMSSVMDFPLESLHTETGPGVLEAAIGVDEALNSGDKAVLFKTFMKVLAQRKNLMATFMAKWSEKYPGQSGHIHCSLVDLENKPVFSNEGGGGMSELMINFLGGLQKYSREFMAMIAPTTNSYKRLCVGAWAPINMTWGKENRTTGFRVIEGPPDSQRIENRLAGADANPYLALAATFAAGFLGIKERLQPTEPTSGEAYTMKTEEAYKVPSTLLEAAELFKKSQAARSIWGDQFVDHFSASRIWEYEQFLKNKPLFEKEQTISSWELERYFEII</sequence>
<evidence type="ECO:0000313" key="3">
    <source>
        <dbReference type="EMBL" id="SVA09788.1"/>
    </source>
</evidence>
<dbReference type="PANTHER" id="PTHR43785">
    <property type="entry name" value="GAMMA-GLUTAMYLPUTRESCINE SYNTHETASE"/>
    <property type="match status" value="1"/>
</dbReference>
<name>A0A381T2J8_9ZZZZ</name>
<reference evidence="3" key="1">
    <citation type="submission" date="2018-05" db="EMBL/GenBank/DDBJ databases">
        <authorList>
            <person name="Lanie J.A."/>
            <person name="Ng W.-L."/>
            <person name="Kazmierczak K.M."/>
            <person name="Andrzejewski T.M."/>
            <person name="Davidsen T.M."/>
            <person name="Wayne K.J."/>
            <person name="Tettelin H."/>
            <person name="Glass J.I."/>
            <person name="Rusch D."/>
            <person name="Podicherti R."/>
            <person name="Tsui H.-C.T."/>
            <person name="Winkler M.E."/>
        </authorList>
    </citation>
    <scope>NUCLEOTIDE SEQUENCE</scope>
</reference>